<dbReference type="VEuPathDB" id="FungiDB:CC1G_12404"/>
<dbReference type="Proteomes" id="UP000001861">
    <property type="component" value="Unassembled WGS sequence"/>
</dbReference>
<keyword evidence="3" id="KW-1185">Reference proteome</keyword>
<proteinExistence type="predicted"/>
<comment type="caution">
    <text evidence="2">The sequence shown here is derived from an EMBL/GenBank/DDBJ whole genome shotgun (WGS) entry which is preliminary data.</text>
</comment>
<gene>
    <name evidence="2" type="ORF">CC1G_12404</name>
</gene>
<evidence type="ECO:0000313" key="3">
    <source>
        <dbReference type="Proteomes" id="UP000001861"/>
    </source>
</evidence>
<dbReference type="RefSeq" id="XP_001838480.1">
    <property type="nucleotide sequence ID" value="XM_001838428.1"/>
</dbReference>
<dbReference type="AlphaFoldDB" id="A8P361"/>
<dbReference type="EMBL" id="AACS02000004">
    <property type="protein sequence ID" value="EAU83343.1"/>
    <property type="molecule type" value="Genomic_DNA"/>
</dbReference>
<dbReference type="KEGG" id="cci:CC1G_12404"/>
<dbReference type="GeneID" id="6015069"/>
<organism evidence="2 3">
    <name type="scientific">Coprinopsis cinerea (strain Okayama-7 / 130 / ATCC MYA-4618 / FGSC 9003)</name>
    <name type="common">Inky cap fungus</name>
    <name type="synonym">Hormographiella aspergillata</name>
    <dbReference type="NCBI Taxonomy" id="240176"/>
    <lineage>
        <taxon>Eukaryota</taxon>
        <taxon>Fungi</taxon>
        <taxon>Dikarya</taxon>
        <taxon>Basidiomycota</taxon>
        <taxon>Agaricomycotina</taxon>
        <taxon>Agaricomycetes</taxon>
        <taxon>Agaricomycetidae</taxon>
        <taxon>Agaricales</taxon>
        <taxon>Agaricineae</taxon>
        <taxon>Psathyrellaceae</taxon>
        <taxon>Coprinopsis</taxon>
    </lineage>
</organism>
<evidence type="ECO:0000256" key="1">
    <source>
        <dbReference type="SAM" id="MobiDB-lite"/>
    </source>
</evidence>
<accession>A8P361</accession>
<reference evidence="2 3" key="1">
    <citation type="journal article" date="2010" name="Proc. Natl. Acad. Sci. U.S.A.">
        <title>Insights into evolution of multicellular fungi from the assembled chromosomes of the mushroom Coprinopsis cinerea (Coprinus cinereus).</title>
        <authorList>
            <person name="Stajich J.E."/>
            <person name="Wilke S.K."/>
            <person name="Ahren D."/>
            <person name="Au C.H."/>
            <person name="Birren B.W."/>
            <person name="Borodovsky M."/>
            <person name="Burns C."/>
            <person name="Canback B."/>
            <person name="Casselton L.A."/>
            <person name="Cheng C.K."/>
            <person name="Deng J."/>
            <person name="Dietrich F.S."/>
            <person name="Fargo D.C."/>
            <person name="Farman M.L."/>
            <person name="Gathman A.C."/>
            <person name="Goldberg J."/>
            <person name="Guigo R."/>
            <person name="Hoegger P.J."/>
            <person name="Hooker J.B."/>
            <person name="Huggins A."/>
            <person name="James T.Y."/>
            <person name="Kamada T."/>
            <person name="Kilaru S."/>
            <person name="Kodira C."/>
            <person name="Kues U."/>
            <person name="Kupfer D."/>
            <person name="Kwan H.S."/>
            <person name="Lomsadze A."/>
            <person name="Li W."/>
            <person name="Lilly W.W."/>
            <person name="Ma L.J."/>
            <person name="Mackey A.J."/>
            <person name="Manning G."/>
            <person name="Martin F."/>
            <person name="Muraguchi H."/>
            <person name="Natvig D.O."/>
            <person name="Palmerini H."/>
            <person name="Ramesh M.A."/>
            <person name="Rehmeyer C.J."/>
            <person name="Roe B.A."/>
            <person name="Shenoy N."/>
            <person name="Stanke M."/>
            <person name="Ter-Hovhannisyan V."/>
            <person name="Tunlid A."/>
            <person name="Velagapudi R."/>
            <person name="Vision T.J."/>
            <person name="Zeng Q."/>
            <person name="Zolan M.E."/>
            <person name="Pukkila P.J."/>
        </authorList>
    </citation>
    <scope>NUCLEOTIDE SEQUENCE [LARGE SCALE GENOMIC DNA]</scope>
    <source>
        <strain evidence="3">Okayama-7 / 130 / ATCC MYA-4618 / FGSC 9003</strain>
    </source>
</reference>
<dbReference type="InParanoid" id="A8P361"/>
<feature type="compositionally biased region" description="Acidic residues" evidence="1">
    <location>
        <begin position="183"/>
        <end position="203"/>
    </location>
</feature>
<name>A8P361_COPC7</name>
<sequence>MPRVFTADEKGTIVDCSFWLGQSVRDGNVEQFVTRVTEVVCDTHDPLPRGHKPGGNLSVLRRANIHPLVSAALHEASLDRFPIVPDVLWARFLSYPVGGVRWRRAVAPFRERYEIMRALYGATGEGERIPRPTNLVARARLHRRHEEAENVRRHLVYFRRREAQEAQGGGAHRETIFVSASESESESDNGQDDDTADTADLEGWEAWVR</sequence>
<evidence type="ECO:0000313" key="2">
    <source>
        <dbReference type="EMBL" id="EAU83343.1"/>
    </source>
</evidence>
<feature type="region of interest" description="Disordered" evidence="1">
    <location>
        <begin position="179"/>
        <end position="209"/>
    </location>
</feature>
<protein>
    <submittedName>
        <fullName evidence="2">Uncharacterized protein</fullName>
    </submittedName>
</protein>